<evidence type="ECO:0000256" key="1">
    <source>
        <dbReference type="SAM" id="SignalP"/>
    </source>
</evidence>
<keyword evidence="1" id="KW-0732">Signal</keyword>
<dbReference type="Pfam" id="PF07586">
    <property type="entry name" value="HXXSHH"/>
    <property type="match status" value="1"/>
</dbReference>
<feature type="chain" id="PRO_5012540126" description="DUF1552 domain-containing protein" evidence="1">
    <location>
        <begin position="35"/>
        <end position="444"/>
    </location>
</feature>
<accession>A0A2A5CFG4</accession>
<dbReference type="AlphaFoldDB" id="A0A2A5CFG4"/>
<proteinExistence type="predicted"/>
<comment type="caution">
    <text evidence="2">The sequence shown here is derived from an EMBL/GenBank/DDBJ whole genome shotgun (WGS) entry which is preliminary data.</text>
</comment>
<evidence type="ECO:0008006" key="4">
    <source>
        <dbReference type="Google" id="ProtNLM"/>
    </source>
</evidence>
<protein>
    <recommendedName>
        <fullName evidence="4">DUF1552 domain-containing protein</fullName>
    </recommendedName>
</protein>
<name>A0A2A5CFG4_9GAMM</name>
<evidence type="ECO:0000313" key="2">
    <source>
        <dbReference type="EMBL" id="PCJ42512.1"/>
    </source>
</evidence>
<organism evidence="2 3">
    <name type="scientific">SAR86 cluster bacterium</name>
    <dbReference type="NCBI Taxonomy" id="2030880"/>
    <lineage>
        <taxon>Bacteria</taxon>
        <taxon>Pseudomonadati</taxon>
        <taxon>Pseudomonadota</taxon>
        <taxon>Gammaproteobacteria</taxon>
        <taxon>SAR86 cluster</taxon>
    </lineage>
</organism>
<dbReference type="InterPro" id="IPR011447">
    <property type="entry name" value="DUF1552"/>
</dbReference>
<gene>
    <name evidence="2" type="ORF">COA71_03090</name>
</gene>
<feature type="signal peptide" evidence="1">
    <location>
        <begin position="1"/>
        <end position="34"/>
    </location>
</feature>
<dbReference type="EMBL" id="NVWI01000002">
    <property type="protein sequence ID" value="PCJ42512.1"/>
    <property type="molecule type" value="Genomic_DNA"/>
</dbReference>
<dbReference type="InterPro" id="IPR006311">
    <property type="entry name" value="TAT_signal"/>
</dbReference>
<sequence length="444" mass="48768">MMIFKKALDRRAVLRGAGASVALPFMGAMVPALTATAQTAAVRPKRAGFVYIPHGFIMTDEVDFWTPATTGRDFEMSRTLEPFAAFRNQMTVVSNLMGADGSGQHTGATTAWLTDMYPEKTQGADIGAGISIDQIIANQIGQDTIFPSMQLAIEDITSLLGACDSGFSCAYLDQVSWASEDTPLPTQINPRTVFERMFGGSGTAEQRLARMQQNRSILDSVLEEAHRTEATLDSEDRIRLGDFLENIREVERRIQNAERRSGDLAGIAPESPMGVPELYEEHVTVMYDLLHIAFQADITRVFSLMMARDLSHLSYPQIGVADPHHSISHHADRPDVIEKHFKVNHYHMQLISRFVEKLATTPDGDGSLLDNSMLLIGSGMSNGNQHTKTRLPNVVISGMIEGNRHIAVDDITRTIGQLHLDMAQQMGLELADFGRSGGRTVGLA</sequence>
<dbReference type="Proteomes" id="UP000228987">
    <property type="component" value="Unassembled WGS sequence"/>
</dbReference>
<dbReference type="PROSITE" id="PS51318">
    <property type="entry name" value="TAT"/>
    <property type="match status" value="1"/>
</dbReference>
<evidence type="ECO:0000313" key="3">
    <source>
        <dbReference type="Proteomes" id="UP000228987"/>
    </source>
</evidence>
<reference evidence="3" key="1">
    <citation type="submission" date="2017-08" db="EMBL/GenBank/DDBJ databases">
        <title>A dynamic microbial community with high functional redundancy inhabits the cold, oxic subseafloor aquifer.</title>
        <authorList>
            <person name="Tully B.J."/>
            <person name="Wheat C.G."/>
            <person name="Glazer B.T."/>
            <person name="Huber J.A."/>
        </authorList>
    </citation>
    <scope>NUCLEOTIDE SEQUENCE [LARGE SCALE GENOMIC DNA]</scope>
</reference>